<comment type="caution">
    <text evidence="1">The sequence shown here is derived from an EMBL/GenBank/DDBJ whole genome shotgun (WGS) entry which is preliminary data.</text>
</comment>
<proteinExistence type="predicted"/>
<accession>A0A367IR29</accession>
<gene>
    <name evidence="1" type="ORF">CU098_005469</name>
</gene>
<dbReference type="Proteomes" id="UP000253551">
    <property type="component" value="Unassembled WGS sequence"/>
</dbReference>
<reference evidence="1 2" key="1">
    <citation type="journal article" date="2018" name="G3 (Bethesda)">
        <title>Phylogenetic and Phylogenomic Definition of Rhizopus Species.</title>
        <authorList>
            <person name="Gryganskyi A.P."/>
            <person name="Golan J."/>
            <person name="Dolatabadi S."/>
            <person name="Mondo S."/>
            <person name="Robb S."/>
            <person name="Idnurm A."/>
            <person name="Muszewska A."/>
            <person name="Steczkiewicz K."/>
            <person name="Masonjones S."/>
            <person name="Liao H.L."/>
            <person name="Gajdeczka M.T."/>
            <person name="Anike F."/>
            <person name="Vuek A."/>
            <person name="Anishchenko I.M."/>
            <person name="Voigt K."/>
            <person name="de Hoog G.S."/>
            <person name="Smith M.E."/>
            <person name="Heitman J."/>
            <person name="Vilgalys R."/>
            <person name="Stajich J.E."/>
        </authorList>
    </citation>
    <scope>NUCLEOTIDE SEQUENCE [LARGE SCALE GENOMIC DNA]</scope>
    <source>
        <strain evidence="1 2">LSU 92-RS-03</strain>
    </source>
</reference>
<dbReference type="OrthoDB" id="2290452at2759"/>
<evidence type="ECO:0000313" key="1">
    <source>
        <dbReference type="EMBL" id="RCH80115.1"/>
    </source>
</evidence>
<protein>
    <submittedName>
        <fullName evidence="1">Uncharacterized protein</fullName>
    </submittedName>
</protein>
<dbReference type="EMBL" id="PJQM01006174">
    <property type="protein sequence ID" value="RCH80115.1"/>
    <property type="molecule type" value="Genomic_DNA"/>
</dbReference>
<keyword evidence="2" id="KW-1185">Reference proteome</keyword>
<organism evidence="1 2">
    <name type="scientific">Rhizopus stolonifer</name>
    <name type="common">Rhizopus nigricans</name>
    <dbReference type="NCBI Taxonomy" id="4846"/>
    <lineage>
        <taxon>Eukaryota</taxon>
        <taxon>Fungi</taxon>
        <taxon>Fungi incertae sedis</taxon>
        <taxon>Mucoromycota</taxon>
        <taxon>Mucoromycotina</taxon>
        <taxon>Mucoromycetes</taxon>
        <taxon>Mucorales</taxon>
        <taxon>Mucorineae</taxon>
        <taxon>Rhizopodaceae</taxon>
        <taxon>Rhizopus</taxon>
    </lineage>
</organism>
<name>A0A367IR29_RHIST</name>
<evidence type="ECO:0000313" key="2">
    <source>
        <dbReference type="Proteomes" id="UP000253551"/>
    </source>
</evidence>
<dbReference type="AlphaFoldDB" id="A0A367IR29"/>
<sequence length="183" mass="20514">MTGIKKRDLKLSSVEIKPIDISEDVEAIQLSKNIRVNKSILHAIVSHAGESSEEYHISGMDIIGNTFLAFFYYVQQYEDFVAAIKADEDSVLLPSDDDDLEEFVLGNTIDQLLNCKVKLLQVDFNSLFSNVLSSVPKGGFTRHNAKYYQSITQIQEVKVVKQNKLFCNTSVTITPPKKVLPVS</sequence>